<keyword evidence="2" id="KW-0732">Signal</keyword>
<evidence type="ECO:0000313" key="4">
    <source>
        <dbReference type="Proteomes" id="UP001595556"/>
    </source>
</evidence>
<gene>
    <name evidence="3" type="ORF">ACFOEN_09750</name>
</gene>
<feature type="region of interest" description="Disordered" evidence="1">
    <location>
        <begin position="21"/>
        <end position="100"/>
    </location>
</feature>
<keyword evidence="4" id="KW-1185">Reference proteome</keyword>
<evidence type="ECO:0000256" key="1">
    <source>
        <dbReference type="SAM" id="MobiDB-lite"/>
    </source>
</evidence>
<feature type="compositionally biased region" description="Pro residues" evidence="1">
    <location>
        <begin position="79"/>
        <end position="93"/>
    </location>
</feature>
<protein>
    <submittedName>
        <fullName evidence="3">Uncharacterized protein</fullName>
    </submittedName>
</protein>
<dbReference type="RefSeq" id="WP_377303415.1">
    <property type="nucleotide sequence ID" value="NZ_CP180191.1"/>
</dbReference>
<name>A0ABV7H8L3_9BURK</name>
<dbReference type="EMBL" id="JBHRTI010000004">
    <property type="protein sequence ID" value="MFC3147926.1"/>
    <property type="molecule type" value="Genomic_DNA"/>
</dbReference>
<feature type="signal peptide" evidence="2">
    <location>
        <begin position="1"/>
        <end position="24"/>
    </location>
</feature>
<sequence length="203" mass="21089">MLFARTGRQLLVIGLIGLAGAASAQTTPKPDPTPPDLTKTPAAQTAEPARKGPNVPPPNVNQLRGKDTPAAGGAVTPPAERPPVVAPVPPRPPRSMEEALQPDVEKLPVDPAERAKVNAQRGINTGKPAAPGQPGRVVVEGDRTVNNPTQQIGNVLTRPDGTVVTVESLPGGKRKECVRDCAGPACCVVIDPNPNPMLRSPLR</sequence>
<reference evidence="4" key="1">
    <citation type="journal article" date="2019" name="Int. J. Syst. Evol. Microbiol.">
        <title>The Global Catalogue of Microorganisms (GCM) 10K type strain sequencing project: providing services to taxonomists for standard genome sequencing and annotation.</title>
        <authorList>
            <consortium name="The Broad Institute Genomics Platform"/>
            <consortium name="The Broad Institute Genome Sequencing Center for Infectious Disease"/>
            <person name="Wu L."/>
            <person name="Ma J."/>
        </authorList>
    </citation>
    <scope>NUCLEOTIDE SEQUENCE [LARGE SCALE GENOMIC DNA]</scope>
    <source>
        <strain evidence="4">KCTC 52168</strain>
    </source>
</reference>
<evidence type="ECO:0000256" key="2">
    <source>
        <dbReference type="SAM" id="SignalP"/>
    </source>
</evidence>
<organism evidence="3 4">
    <name type="scientific">Piscinibacterium candidicorallinum</name>
    <dbReference type="NCBI Taxonomy" id="1793872"/>
    <lineage>
        <taxon>Bacteria</taxon>
        <taxon>Pseudomonadati</taxon>
        <taxon>Pseudomonadota</taxon>
        <taxon>Betaproteobacteria</taxon>
        <taxon>Burkholderiales</taxon>
        <taxon>Piscinibacterium</taxon>
    </lineage>
</organism>
<feature type="compositionally biased region" description="Low complexity" evidence="1">
    <location>
        <begin position="68"/>
        <end position="78"/>
    </location>
</feature>
<dbReference type="Proteomes" id="UP001595556">
    <property type="component" value="Unassembled WGS sequence"/>
</dbReference>
<evidence type="ECO:0000313" key="3">
    <source>
        <dbReference type="EMBL" id="MFC3147926.1"/>
    </source>
</evidence>
<proteinExistence type="predicted"/>
<feature type="chain" id="PRO_5047027697" evidence="2">
    <location>
        <begin position="25"/>
        <end position="203"/>
    </location>
</feature>
<comment type="caution">
    <text evidence="3">The sequence shown here is derived from an EMBL/GenBank/DDBJ whole genome shotgun (WGS) entry which is preliminary data.</text>
</comment>
<accession>A0ABV7H8L3</accession>